<reference evidence="1" key="2">
    <citation type="submission" date="2020-05" db="UniProtKB">
        <authorList>
            <consortium name="EnsemblMetazoa"/>
        </authorList>
    </citation>
    <scope>IDENTIFICATION</scope>
    <source>
        <strain evidence="1">IAEA</strain>
    </source>
</reference>
<evidence type="ECO:0000313" key="2">
    <source>
        <dbReference type="Proteomes" id="UP000091820"/>
    </source>
</evidence>
<accession>A0A1A9WK00</accession>
<dbReference type="VEuPathDB" id="VectorBase:GBRI022525"/>
<dbReference type="Proteomes" id="UP000091820">
    <property type="component" value="Unassembled WGS sequence"/>
</dbReference>
<name>A0A1A9WK00_9MUSC</name>
<dbReference type="AlphaFoldDB" id="A0A1A9WK00"/>
<dbReference type="EnsemblMetazoa" id="GBRI022525-RA">
    <property type="protein sequence ID" value="GBRI022525-PA"/>
    <property type="gene ID" value="GBRI022525"/>
</dbReference>
<keyword evidence="2" id="KW-1185">Reference proteome</keyword>
<protein>
    <submittedName>
        <fullName evidence="1">Uncharacterized protein</fullName>
    </submittedName>
</protein>
<proteinExistence type="predicted"/>
<sequence>MSILKYFPDTMIFNKIFCDRYIIISGGFFSCSMPANALKLLGTLGAGIRSRSTDFSCKSTASNLHTFLGVRDLQCRRLQRSRKHCCGIYRPINADDPDQPVVVK</sequence>
<dbReference type="PROSITE" id="PS51257">
    <property type="entry name" value="PROKAR_LIPOPROTEIN"/>
    <property type="match status" value="1"/>
</dbReference>
<reference evidence="2" key="1">
    <citation type="submission" date="2014-03" db="EMBL/GenBank/DDBJ databases">
        <authorList>
            <person name="Aksoy S."/>
            <person name="Warren W."/>
            <person name="Wilson R.K."/>
        </authorList>
    </citation>
    <scope>NUCLEOTIDE SEQUENCE [LARGE SCALE GENOMIC DNA]</scope>
    <source>
        <strain evidence="2">IAEA</strain>
    </source>
</reference>
<evidence type="ECO:0000313" key="1">
    <source>
        <dbReference type="EnsemblMetazoa" id="GBRI022525-PA"/>
    </source>
</evidence>
<organism evidence="1 2">
    <name type="scientific">Glossina brevipalpis</name>
    <dbReference type="NCBI Taxonomy" id="37001"/>
    <lineage>
        <taxon>Eukaryota</taxon>
        <taxon>Metazoa</taxon>
        <taxon>Ecdysozoa</taxon>
        <taxon>Arthropoda</taxon>
        <taxon>Hexapoda</taxon>
        <taxon>Insecta</taxon>
        <taxon>Pterygota</taxon>
        <taxon>Neoptera</taxon>
        <taxon>Endopterygota</taxon>
        <taxon>Diptera</taxon>
        <taxon>Brachycera</taxon>
        <taxon>Muscomorpha</taxon>
        <taxon>Hippoboscoidea</taxon>
        <taxon>Glossinidae</taxon>
        <taxon>Glossina</taxon>
    </lineage>
</organism>